<dbReference type="STRING" id="60172.A0A1V6RNN0"/>
<dbReference type="Pfam" id="PF11905">
    <property type="entry name" value="DUF3425"/>
    <property type="match status" value="1"/>
</dbReference>
<proteinExistence type="predicted"/>
<evidence type="ECO:0000256" key="2">
    <source>
        <dbReference type="SAM" id="MobiDB-lite"/>
    </source>
</evidence>
<feature type="compositionally biased region" description="Basic residues" evidence="2">
    <location>
        <begin position="42"/>
        <end position="52"/>
    </location>
</feature>
<dbReference type="CDD" id="cd12148">
    <property type="entry name" value="fungal_TF_MHR"/>
    <property type="match status" value="1"/>
</dbReference>
<name>A0A1V6RNN0_9EURO</name>
<dbReference type="PANTHER" id="PTHR47431">
    <property type="entry name" value="ZN(II)2CYS6 TRANSCRIPTION FACTOR (EUROFUNG)-RELATED"/>
    <property type="match status" value="1"/>
</dbReference>
<dbReference type="EMBL" id="MDYO01000001">
    <property type="protein sequence ID" value="OQE03226.1"/>
    <property type="molecule type" value="Genomic_DNA"/>
</dbReference>
<dbReference type="GO" id="GO:0006351">
    <property type="term" value="P:DNA-templated transcription"/>
    <property type="evidence" value="ECO:0007669"/>
    <property type="project" value="InterPro"/>
</dbReference>
<dbReference type="InterPro" id="IPR007219">
    <property type="entry name" value="XnlR_reg_dom"/>
</dbReference>
<evidence type="ECO:0000259" key="3">
    <source>
        <dbReference type="Pfam" id="PF04082"/>
    </source>
</evidence>
<feature type="compositionally biased region" description="Polar residues" evidence="2">
    <location>
        <begin position="701"/>
        <end position="716"/>
    </location>
</feature>
<dbReference type="CDD" id="cd14688">
    <property type="entry name" value="bZIP_YAP"/>
    <property type="match status" value="1"/>
</dbReference>
<gene>
    <name evidence="4" type="ORF">PENSOL_c001G01672</name>
</gene>
<dbReference type="PANTHER" id="PTHR47431:SF2">
    <property type="entry name" value="ZN(II)2CYS6 TRANSCRIPTION FACTOR (EUROFUNG)"/>
    <property type="match status" value="1"/>
</dbReference>
<evidence type="ECO:0000256" key="1">
    <source>
        <dbReference type="ARBA" id="ARBA00023242"/>
    </source>
</evidence>
<feature type="region of interest" description="Disordered" evidence="2">
    <location>
        <begin position="698"/>
        <end position="725"/>
    </location>
</feature>
<comment type="caution">
    <text evidence="4">The sequence shown here is derived from an EMBL/GenBank/DDBJ whole genome shotgun (WGS) entry which is preliminary data.</text>
</comment>
<dbReference type="AlphaFoldDB" id="A0A1V6RNN0"/>
<reference evidence="5" key="1">
    <citation type="journal article" date="2017" name="Nat. Microbiol.">
        <title>Global analysis of biosynthetic gene clusters reveals vast potential of secondary metabolite production in Penicillium species.</title>
        <authorList>
            <person name="Nielsen J.C."/>
            <person name="Grijseels S."/>
            <person name="Prigent S."/>
            <person name="Ji B."/>
            <person name="Dainat J."/>
            <person name="Nielsen K.F."/>
            <person name="Frisvad J.C."/>
            <person name="Workman M."/>
            <person name="Nielsen J."/>
        </authorList>
    </citation>
    <scope>NUCLEOTIDE SEQUENCE [LARGE SCALE GENOMIC DNA]</scope>
    <source>
        <strain evidence="5">IBT 29525</strain>
    </source>
</reference>
<dbReference type="GO" id="GO:0003677">
    <property type="term" value="F:DNA binding"/>
    <property type="evidence" value="ECO:0007669"/>
    <property type="project" value="InterPro"/>
</dbReference>
<organism evidence="4 5">
    <name type="scientific">Penicillium solitum</name>
    <dbReference type="NCBI Taxonomy" id="60172"/>
    <lineage>
        <taxon>Eukaryota</taxon>
        <taxon>Fungi</taxon>
        <taxon>Dikarya</taxon>
        <taxon>Ascomycota</taxon>
        <taxon>Pezizomycotina</taxon>
        <taxon>Eurotiomycetes</taxon>
        <taxon>Eurotiomycetidae</taxon>
        <taxon>Eurotiales</taxon>
        <taxon>Aspergillaceae</taxon>
        <taxon>Penicillium</taxon>
    </lineage>
</organism>
<feature type="domain" description="Xylanolytic transcriptional activator regulatory" evidence="3">
    <location>
        <begin position="291"/>
        <end position="462"/>
    </location>
</feature>
<dbReference type="Pfam" id="PF04082">
    <property type="entry name" value="Fungal_trans"/>
    <property type="match status" value="1"/>
</dbReference>
<keyword evidence="1" id="KW-0539">Nucleus</keyword>
<feature type="region of interest" description="Disordered" evidence="2">
    <location>
        <begin position="42"/>
        <end position="79"/>
    </location>
</feature>
<evidence type="ECO:0000313" key="4">
    <source>
        <dbReference type="EMBL" id="OQE03226.1"/>
    </source>
</evidence>
<accession>A0A1V6RNN0</accession>
<sequence length="756" mass="85523">MQHGSSYSTSPSVIDNCSFELGQDCDWSGISDPKVRRKLQNRLNQRAHRKRKLDQSGQVTEGGLSAPKTRNKTKRPKRWLSADEAQSLLEKFSTSSFDSYAQGSPTGDHLIILTKLNVYRAFLQNLSILGITPHRDWKSRNITSPFNIWTPEQINDKKLPDSLRPTQIQCEIPHHPWLDFLPFRRMRDNLISAGDELDDGQLCVDIMGFWDISTKSCSLLTRYQSTVPVLPIAPAQTTPENPPTQAGRQTELDIPTEPVSWPVMLSGNAPVQQTVEPASKLSLHDERLPRLYYENFHVAHPILVPSSLYHDHNYPHFLQLAVHFVGSHYIASIPSQPYKEQVVAELKTNPDRSASMVQAWLLYSIALYARDEWTEAQDALSHSIDIALELGMNRWSFASSTNPERSLEAESMRRTWWELYVTDIFMAVPLKTTTFRCSTVSPEVALPCEESTYNCAGDIPKPRMMIEFKRRILAAEDTVFSSFSYRIEATTILCRVLVLNRLRDCHRDHLQAVENALVSWINHLPPKKLDIVDSYGNVDEMMFQAHLTIAYAAMLLHLPRSDLPSVLSQSQPDDRFWPGLTSQLSSTFTRLVHSIKATEASRRISDSISVCPNISKHTPFIIPALTLCGLIQLATSTSHSEECFDHHCNRVTLILGCLKSTQRTWKLAESLYHAIRSSAAEVLSDSMEKWNAEPLHRFTPAATTPNDQETHSSNANPAPIMPDGHDFMPPEFSPQFIDPTCYNASFFSAIPDFDIN</sequence>
<dbReference type="Proteomes" id="UP000191612">
    <property type="component" value="Unassembled WGS sequence"/>
</dbReference>
<feature type="compositionally biased region" description="Basic residues" evidence="2">
    <location>
        <begin position="69"/>
        <end position="78"/>
    </location>
</feature>
<keyword evidence="5" id="KW-1185">Reference proteome</keyword>
<protein>
    <recommendedName>
        <fullName evidence="3">Xylanolytic transcriptional activator regulatory domain-containing protein</fullName>
    </recommendedName>
</protein>
<dbReference type="GO" id="GO:0008270">
    <property type="term" value="F:zinc ion binding"/>
    <property type="evidence" value="ECO:0007669"/>
    <property type="project" value="InterPro"/>
</dbReference>
<dbReference type="InterPro" id="IPR021833">
    <property type="entry name" value="DUF3425"/>
</dbReference>
<evidence type="ECO:0000313" key="5">
    <source>
        <dbReference type="Proteomes" id="UP000191612"/>
    </source>
</evidence>